<evidence type="ECO:0000313" key="1">
    <source>
        <dbReference type="EMBL" id="KAH7903026.1"/>
    </source>
</evidence>
<sequence length="470" mass="51662">PSEYWLKNPAWVDGGVNPPRFYHSHEEINRDRLTAGYPALSHVTDSAPHVRTPTTSSTMPEASMEQLAHRVAPSKSAALEATGHLVSATTLVTSIDKPVSSGRGNRMMAKKAKSKLTKSDHIVLEGISRTKFIESILTIHDLADKYRPGSNLGPEFKMWWSGSSGGKAGASTIENDHDFDVALAAILKRKKDMCHVSVEFDLDTMDGFRIRSKRGFPQDDDTSQANDEELSYGTKVPRKDLFTEEVQLHSKYILQLKSKWPCQKHQGEHGEPGYCYVSPTGEHLGLNNRKLKIWAAAIAAADATKHQPPNTVDFDGIRDGRLSSIKPRGRTGPTSTSSTSSSDSTALLMAAILPFITSNLASRSPLASPSVEPSTPTHQRHLSVTPQSPLPEPGSEIRTCLRDFLKAKDIDLTNAEQSLKALELTPDIIADVPVGHLCEVMAAVEGRVRKFQVFCKVWSDRLEDKKQRGL</sequence>
<feature type="non-terminal residue" evidence="1">
    <location>
        <position position="1"/>
    </location>
</feature>
<feature type="non-terminal residue" evidence="1">
    <location>
        <position position="470"/>
    </location>
</feature>
<protein>
    <submittedName>
        <fullName evidence="1">Uncharacterized protein</fullName>
    </submittedName>
</protein>
<keyword evidence="2" id="KW-1185">Reference proteome</keyword>
<dbReference type="Proteomes" id="UP000790377">
    <property type="component" value="Unassembled WGS sequence"/>
</dbReference>
<comment type="caution">
    <text evidence="1">The sequence shown here is derived from an EMBL/GenBank/DDBJ whole genome shotgun (WGS) entry which is preliminary data.</text>
</comment>
<organism evidence="1 2">
    <name type="scientific">Hygrophoropsis aurantiaca</name>
    <dbReference type="NCBI Taxonomy" id="72124"/>
    <lineage>
        <taxon>Eukaryota</taxon>
        <taxon>Fungi</taxon>
        <taxon>Dikarya</taxon>
        <taxon>Basidiomycota</taxon>
        <taxon>Agaricomycotina</taxon>
        <taxon>Agaricomycetes</taxon>
        <taxon>Agaricomycetidae</taxon>
        <taxon>Boletales</taxon>
        <taxon>Coniophorineae</taxon>
        <taxon>Hygrophoropsidaceae</taxon>
        <taxon>Hygrophoropsis</taxon>
    </lineage>
</organism>
<gene>
    <name evidence="1" type="ORF">BJ138DRAFT_1198541</name>
</gene>
<dbReference type="EMBL" id="MU269294">
    <property type="protein sequence ID" value="KAH7903026.1"/>
    <property type="molecule type" value="Genomic_DNA"/>
</dbReference>
<name>A0ACB7ZPL6_9AGAM</name>
<reference evidence="1" key="1">
    <citation type="journal article" date="2021" name="New Phytol.">
        <title>Evolutionary innovations through gain and loss of genes in the ectomycorrhizal Boletales.</title>
        <authorList>
            <person name="Wu G."/>
            <person name="Miyauchi S."/>
            <person name="Morin E."/>
            <person name="Kuo A."/>
            <person name="Drula E."/>
            <person name="Varga T."/>
            <person name="Kohler A."/>
            <person name="Feng B."/>
            <person name="Cao Y."/>
            <person name="Lipzen A."/>
            <person name="Daum C."/>
            <person name="Hundley H."/>
            <person name="Pangilinan J."/>
            <person name="Johnson J."/>
            <person name="Barry K."/>
            <person name="LaButti K."/>
            <person name="Ng V."/>
            <person name="Ahrendt S."/>
            <person name="Min B."/>
            <person name="Choi I.G."/>
            <person name="Park H."/>
            <person name="Plett J.M."/>
            <person name="Magnuson J."/>
            <person name="Spatafora J.W."/>
            <person name="Nagy L.G."/>
            <person name="Henrissat B."/>
            <person name="Grigoriev I.V."/>
            <person name="Yang Z.L."/>
            <person name="Xu J."/>
            <person name="Martin F.M."/>
        </authorList>
    </citation>
    <scope>NUCLEOTIDE SEQUENCE</scope>
    <source>
        <strain evidence="1">ATCC 28755</strain>
    </source>
</reference>
<proteinExistence type="predicted"/>
<accession>A0ACB7ZPL6</accession>
<evidence type="ECO:0000313" key="2">
    <source>
        <dbReference type="Proteomes" id="UP000790377"/>
    </source>
</evidence>